<dbReference type="RefSeq" id="XP_028533152.1">
    <property type="nucleotide sequence ID" value="XM_028676688.1"/>
</dbReference>
<organism evidence="3 4">
    <name type="scientific">Plasmodium relictum</name>
    <dbReference type="NCBI Taxonomy" id="85471"/>
    <lineage>
        <taxon>Eukaryota</taxon>
        <taxon>Sar</taxon>
        <taxon>Alveolata</taxon>
        <taxon>Apicomplexa</taxon>
        <taxon>Aconoidasida</taxon>
        <taxon>Haemosporida</taxon>
        <taxon>Plasmodiidae</taxon>
        <taxon>Plasmodium</taxon>
        <taxon>Plasmodium (Haemamoeba)</taxon>
    </lineage>
</organism>
<reference evidence="3 4" key="1">
    <citation type="submission" date="2015-04" db="EMBL/GenBank/DDBJ databases">
        <authorList>
            <consortium name="Pathogen Informatics"/>
        </authorList>
    </citation>
    <scope>NUCLEOTIDE SEQUENCE [LARGE SCALE GENOMIC DNA]</scope>
    <source>
        <strain evidence="3 4">SGS1</strain>
    </source>
</reference>
<feature type="transmembrane region" description="Helical" evidence="2">
    <location>
        <begin position="360"/>
        <end position="381"/>
    </location>
</feature>
<evidence type="ECO:0000313" key="4">
    <source>
        <dbReference type="Proteomes" id="UP000220158"/>
    </source>
</evidence>
<keyword evidence="4" id="KW-1185">Reference proteome</keyword>
<dbReference type="OrthoDB" id="387530at2759"/>
<feature type="coiled-coil region" evidence="1">
    <location>
        <begin position="15"/>
        <end position="54"/>
    </location>
</feature>
<dbReference type="AlphaFoldDB" id="A0A1J1H6H3"/>
<dbReference type="EMBL" id="LN835304">
    <property type="protein sequence ID" value="CRH00147.1"/>
    <property type="molecule type" value="Genomic_DNA"/>
</dbReference>
<gene>
    <name evidence="3" type="ORF">PRELSG_0924700</name>
</gene>
<keyword evidence="2" id="KW-0812">Transmembrane</keyword>
<protein>
    <submittedName>
        <fullName evidence="3">Uncharacterized protein</fullName>
    </submittedName>
</protein>
<dbReference type="Proteomes" id="UP000220158">
    <property type="component" value="Chromosome 9"/>
</dbReference>
<name>A0A1J1H6H3_PLARL</name>
<accession>A0A1J1H6H3</accession>
<evidence type="ECO:0000256" key="2">
    <source>
        <dbReference type="SAM" id="Phobius"/>
    </source>
</evidence>
<evidence type="ECO:0000256" key="1">
    <source>
        <dbReference type="SAM" id="Coils"/>
    </source>
</evidence>
<dbReference type="KEGG" id="prel:PRELSG_0924700"/>
<dbReference type="GeneID" id="39736259"/>
<dbReference type="VEuPathDB" id="PlasmoDB:PRELSG_0924700"/>
<evidence type="ECO:0000313" key="3">
    <source>
        <dbReference type="EMBL" id="CRH00147.1"/>
    </source>
</evidence>
<proteinExistence type="predicted"/>
<sequence length="394" mass="46630">MENKNNTFKNLLSDKIKKKDNLKELKVEFRKNEQENNEKKNTLIKENYEKMNEENIKCINNKDNVTDITFVNEITNRNDLYNFNKNDKNIIINNNYTENKNVQRNNDANKNEETLYNINDDNANISNSVINKSVHIINNSIYNIKNNLTSIKNIINLNEESEDETISESCRSGDSSIVRTFENLKDDEYLDNKNNEDLELLLKTVINTKKEEKQLTTLDIIDECISIGNIYSLHKNKQEINKINNSASKNEDITNEKKSSLENSEVDDNYIEDIDLDNINDFLKINTVENYNEDNIENTSKIITEQNIVKIKDGNLGKEAIHKFKDFFQNEENKLTYTIKTFLKKKKFNVLFKDKKKICYFILHIFFFFSYAFFAIFFIFLKRIFYHIIFDQDL</sequence>
<keyword evidence="2" id="KW-0472">Membrane</keyword>
<keyword evidence="1" id="KW-0175">Coiled coil</keyword>
<keyword evidence="2" id="KW-1133">Transmembrane helix</keyword>